<accession>A0AAW0B228</accession>
<evidence type="ECO:0000313" key="1">
    <source>
        <dbReference type="EMBL" id="KAK7019818.1"/>
    </source>
</evidence>
<sequence>MESEVNSQLPLPPVSNLPSFLASDDMVPDYTTDGANVDETASGERTLGDTNMKTTKSLLFFPVRGSPSVINLARKDLDKLNFAPFLTVRAFGKSSPGLLRRTYVGTTTSQNFMLVYGLQTTRNRALENEYVTRALGTFAGGVRRPWVGSLIADFDDESILDAGELDTVAYRVLNGLHIVYERLHPNNSLGFVPVPDEMDVKYFSSDDLFWKYGGDARAAVSALW</sequence>
<gene>
    <name evidence="1" type="ORF">VNI00_017907</name>
</gene>
<dbReference type="AlphaFoldDB" id="A0AAW0B228"/>
<dbReference type="Proteomes" id="UP001383192">
    <property type="component" value="Unassembled WGS sequence"/>
</dbReference>
<protein>
    <submittedName>
        <fullName evidence="1">Uncharacterized protein</fullName>
    </submittedName>
</protein>
<dbReference type="EMBL" id="JAYKXP010000196">
    <property type="protein sequence ID" value="KAK7019818.1"/>
    <property type="molecule type" value="Genomic_DNA"/>
</dbReference>
<name>A0AAW0B228_9AGAR</name>
<reference evidence="1 2" key="1">
    <citation type="submission" date="2024-01" db="EMBL/GenBank/DDBJ databases">
        <title>A draft genome for a cacao thread blight-causing isolate of Paramarasmius palmivorus.</title>
        <authorList>
            <person name="Baruah I.K."/>
            <person name="Bukari Y."/>
            <person name="Amoako-Attah I."/>
            <person name="Meinhardt L.W."/>
            <person name="Bailey B.A."/>
            <person name="Cohen S.P."/>
        </authorList>
    </citation>
    <scope>NUCLEOTIDE SEQUENCE [LARGE SCALE GENOMIC DNA]</scope>
    <source>
        <strain evidence="1 2">GH-12</strain>
    </source>
</reference>
<organism evidence="1 2">
    <name type="scientific">Paramarasmius palmivorus</name>
    <dbReference type="NCBI Taxonomy" id="297713"/>
    <lineage>
        <taxon>Eukaryota</taxon>
        <taxon>Fungi</taxon>
        <taxon>Dikarya</taxon>
        <taxon>Basidiomycota</taxon>
        <taxon>Agaricomycotina</taxon>
        <taxon>Agaricomycetes</taxon>
        <taxon>Agaricomycetidae</taxon>
        <taxon>Agaricales</taxon>
        <taxon>Marasmiineae</taxon>
        <taxon>Marasmiaceae</taxon>
        <taxon>Paramarasmius</taxon>
    </lineage>
</organism>
<proteinExistence type="predicted"/>
<evidence type="ECO:0000313" key="2">
    <source>
        <dbReference type="Proteomes" id="UP001383192"/>
    </source>
</evidence>
<comment type="caution">
    <text evidence="1">The sequence shown here is derived from an EMBL/GenBank/DDBJ whole genome shotgun (WGS) entry which is preliminary data.</text>
</comment>
<keyword evidence="2" id="KW-1185">Reference proteome</keyword>